<dbReference type="Proteomes" id="UP000321907">
    <property type="component" value="Unassembled WGS sequence"/>
</dbReference>
<accession>A0A5C7FMP8</accession>
<proteinExistence type="predicted"/>
<dbReference type="OrthoDB" id="5735516at2"/>
<evidence type="ECO:0000313" key="3">
    <source>
        <dbReference type="Proteomes" id="UP000321907"/>
    </source>
</evidence>
<feature type="chain" id="PRO_5022696111" evidence="1">
    <location>
        <begin position="18"/>
        <end position="164"/>
    </location>
</feature>
<gene>
    <name evidence="2" type="ORF">FUA23_12940</name>
</gene>
<dbReference type="RefSeq" id="WP_147931169.1">
    <property type="nucleotide sequence ID" value="NZ_VOXD01000019.1"/>
</dbReference>
<sequence length="164" mass="18400">MLLITILLSLLTSPVPAHDYHVSKTNVRYVAEKGQVQVEMHVFVDDIEKDMVASGAPESMEIGTKRQHDDAERYLTSYLKKNFGINWNGEELPLEIIGYELADDLHGLWVYLSAPTDASPVDVTITNTLITGVYPDQKNIVKIYNGTERSATLLMSKDRPEASY</sequence>
<feature type="signal peptide" evidence="1">
    <location>
        <begin position="1"/>
        <end position="17"/>
    </location>
</feature>
<comment type="caution">
    <text evidence="2">The sequence shown here is derived from an EMBL/GenBank/DDBJ whole genome shotgun (WGS) entry which is preliminary data.</text>
</comment>
<keyword evidence="1" id="KW-0732">Signal</keyword>
<evidence type="ECO:0000313" key="2">
    <source>
        <dbReference type="EMBL" id="TXF88752.1"/>
    </source>
</evidence>
<protein>
    <submittedName>
        <fullName evidence="2">Uncharacterized protein</fullName>
    </submittedName>
</protein>
<dbReference type="AlphaFoldDB" id="A0A5C7FMP8"/>
<name>A0A5C7FMP8_9BACT</name>
<keyword evidence="3" id="KW-1185">Reference proteome</keyword>
<dbReference type="EMBL" id="VOXD01000019">
    <property type="protein sequence ID" value="TXF88752.1"/>
    <property type="molecule type" value="Genomic_DNA"/>
</dbReference>
<dbReference type="Pfam" id="PF20420">
    <property type="entry name" value="DUF6702"/>
    <property type="match status" value="1"/>
</dbReference>
<dbReference type="InterPro" id="IPR046525">
    <property type="entry name" value="DUF6702"/>
</dbReference>
<organism evidence="2 3">
    <name type="scientific">Neolewinella aurantiaca</name>
    <dbReference type="NCBI Taxonomy" id="2602767"/>
    <lineage>
        <taxon>Bacteria</taxon>
        <taxon>Pseudomonadati</taxon>
        <taxon>Bacteroidota</taxon>
        <taxon>Saprospiria</taxon>
        <taxon>Saprospirales</taxon>
        <taxon>Lewinellaceae</taxon>
        <taxon>Neolewinella</taxon>
    </lineage>
</organism>
<evidence type="ECO:0000256" key="1">
    <source>
        <dbReference type="SAM" id="SignalP"/>
    </source>
</evidence>
<reference evidence="2 3" key="1">
    <citation type="submission" date="2019-08" db="EMBL/GenBank/DDBJ databases">
        <title>Lewinella sp. strain SSH13 Genome sequencing and assembly.</title>
        <authorList>
            <person name="Kim I."/>
        </authorList>
    </citation>
    <scope>NUCLEOTIDE SEQUENCE [LARGE SCALE GENOMIC DNA]</scope>
    <source>
        <strain evidence="2 3">SSH13</strain>
    </source>
</reference>